<keyword evidence="7" id="KW-0472">Membrane</keyword>
<protein>
    <submittedName>
        <fullName evidence="8">Uncharacterized protein</fullName>
    </submittedName>
</protein>
<evidence type="ECO:0000256" key="3">
    <source>
        <dbReference type="ARBA" id="ARBA00022692"/>
    </source>
</evidence>
<organism evidence="8 9">
    <name type="scientific">Blyttiomyces helicus</name>
    <dbReference type="NCBI Taxonomy" id="388810"/>
    <lineage>
        <taxon>Eukaryota</taxon>
        <taxon>Fungi</taxon>
        <taxon>Fungi incertae sedis</taxon>
        <taxon>Chytridiomycota</taxon>
        <taxon>Chytridiomycota incertae sedis</taxon>
        <taxon>Chytridiomycetes</taxon>
        <taxon>Chytridiomycetes incertae sedis</taxon>
        <taxon>Blyttiomyces</taxon>
    </lineage>
</organism>
<keyword evidence="6" id="KW-0496">Mitochondrion</keyword>
<gene>
    <name evidence="8" type="ORF">BDK51DRAFT_32244</name>
</gene>
<keyword evidence="5" id="KW-0175">Coiled coil</keyword>
<evidence type="ECO:0000256" key="1">
    <source>
        <dbReference type="ARBA" id="ARBA00004173"/>
    </source>
</evidence>
<dbReference type="EMBL" id="KZ995053">
    <property type="protein sequence ID" value="RKO91468.1"/>
    <property type="molecule type" value="Genomic_DNA"/>
</dbReference>
<dbReference type="OrthoDB" id="1552at2759"/>
<dbReference type="GO" id="GO:0005739">
    <property type="term" value="C:mitochondrion"/>
    <property type="evidence" value="ECO:0007669"/>
    <property type="project" value="UniProtKB-SubCell"/>
</dbReference>
<dbReference type="PANTHER" id="PTHR14360">
    <property type="entry name" value="PROTEIN FMP32, MITOCHONDRIAL"/>
    <property type="match status" value="1"/>
</dbReference>
<name>A0A4P9WJ22_9FUNG</name>
<proteinExistence type="predicted"/>
<evidence type="ECO:0000313" key="9">
    <source>
        <dbReference type="Proteomes" id="UP000269721"/>
    </source>
</evidence>
<accession>A0A4P9WJ22</accession>
<dbReference type="Proteomes" id="UP000269721">
    <property type="component" value="Unassembled WGS sequence"/>
</dbReference>
<sequence>MENQTYLYKARLQELRDELQLLRQNDTVVLKTDCEIVLRDIEKLNIKLTEMISALKSEIGIEVNSHKTDGRETRNEMDLGIQEIHHRLIVKISDLKTRIESMKIESTRYVICGGGGGGAIGRKRYGQQKVRKEVREDHVTSALEFLVAM</sequence>
<keyword evidence="3" id="KW-0812">Transmembrane</keyword>
<comment type="subcellular location">
    <subcellularLocation>
        <location evidence="2">Membrane</location>
    </subcellularLocation>
    <subcellularLocation>
        <location evidence="1">Mitochondrion</location>
    </subcellularLocation>
</comment>
<evidence type="ECO:0000256" key="5">
    <source>
        <dbReference type="ARBA" id="ARBA00023054"/>
    </source>
</evidence>
<evidence type="ECO:0000313" key="8">
    <source>
        <dbReference type="EMBL" id="RKO91468.1"/>
    </source>
</evidence>
<evidence type="ECO:0000256" key="6">
    <source>
        <dbReference type="ARBA" id="ARBA00023128"/>
    </source>
</evidence>
<evidence type="ECO:0000256" key="7">
    <source>
        <dbReference type="ARBA" id="ARBA00023136"/>
    </source>
</evidence>
<dbReference type="Pfam" id="PF07798">
    <property type="entry name" value="CCDC90-like"/>
    <property type="match status" value="1"/>
</dbReference>
<evidence type="ECO:0000256" key="4">
    <source>
        <dbReference type="ARBA" id="ARBA00022989"/>
    </source>
</evidence>
<dbReference type="AlphaFoldDB" id="A0A4P9WJ22"/>
<dbReference type="GO" id="GO:0016020">
    <property type="term" value="C:membrane"/>
    <property type="evidence" value="ECO:0007669"/>
    <property type="project" value="UniProtKB-SubCell"/>
</dbReference>
<evidence type="ECO:0000256" key="2">
    <source>
        <dbReference type="ARBA" id="ARBA00004370"/>
    </source>
</evidence>
<dbReference type="InterPro" id="IPR024461">
    <property type="entry name" value="CCDC90-like"/>
</dbReference>
<dbReference type="PANTHER" id="PTHR14360:SF12">
    <property type="entry name" value="MOZ PROTEIN REPRESENTS A CHROMATIN-ASSOCIATED ACETYLTRANSFERASE"/>
    <property type="match status" value="1"/>
</dbReference>
<keyword evidence="4" id="KW-1133">Transmembrane helix</keyword>
<reference evidence="9" key="1">
    <citation type="journal article" date="2018" name="Nat. Microbiol.">
        <title>Leveraging single-cell genomics to expand the fungal tree of life.</title>
        <authorList>
            <person name="Ahrendt S.R."/>
            <person name="Quandt C.A."/>
            <person name="Ciobanu D."/>
            <person name="Clum A."/>
            <person name="Salamov A."/>
            <person name="Andreopoulos B."/>
            <person name="Cheng J.F."/>
            <person name="Woyke T."/>
            <person name="Pelin A."/>
            <person name="Henrissat B."/>
            <person name="Reynolds N.K."/>
            <person name="Benny G.L."/>
            <person name="Smith M.E."/>
            <person name="James T.Y."/>
            <person name="Grigoriev I.V."/>
        </authorList>
    </citation>
    <scope>NUCLEOTIDE SEQUENCE [LARGE SCALE GENOMIC DNA]</scope>
</reference>
<keyword evidence="9" id="KW-1185">Reference proteome</keyword>